<protein>
    <submittedName>
        <fullName evidence="2">Uncharacterized protein</fullName>
    </submittedName>
</protein>
<dbReference type="RefSeq" id="WP_153307086.1">
    <property type="nucleotide sequence ID" value="NZ_FQXS01000019.1"/>
</dbReference>
<dbReference type="Proteomes" id="UP000184139">
    <property type="component" value="Unassembled WGS sequence"/>
</dbReference>
<feature type="transmembrane region" description="Helical" evidence="1">
    <location>
        <begin position="5"/>
        <end position="22"/>
    </location>
</feature>
<keyword evidence="1" id="KW-0812">Transmembrane</keyword>
<dbReference type="STRING" id="1121409.SAMN02745124_03011"/>
<feature type="transmembrane region" description="Helical" evidence="1">
    <location>
        <begin position="28"/>
        <end position="46"/>
    </location>
</feature>
<keyword evidence="1" id="KW-0472">Membrane</keyword>
<sequence length="56" mass="6221">MSNIITGGIAVLMAVVFFLYYAVRLQSVVLWLIIGVNLAALLYDFYKSVTVGEDHI</sequence>
<dbReference type="AlphaFoldDB" id="A0A1M5XE91"/>
<gene>
    <name evidence="2" type="ORF">SAMN02745124_03011</name>
</gene>
<evidence type="ECO:0000313" key="3">
    <source>
        <dbReference type="Proteomes" id="UP000184139"/>
    </source>
</evidence>
<reference evidence="2 3" key="1">
    <citation type="submission" date="2016-11" db="EMBL/GenBank/DDBJ databases">
        <authorList>
            <person name="Jaros S."/>
            <person name="Januszkiewicz K."/>
            <person name="Wedrychowicz H."/>
        </authorList>
    </citation>
    <scope>NUCLEOTIDE SEQUENCE [LARGE SCALE GENOMIC DNA]</scope>
    <source>
        <strain evidence="2 3">DSM 9705</strain>
    </source>
</reference>
<accession>A0A1M5XE91</accession>
<keyword evidence="3" id="KW-1185">Reference proteome</keyword>
<name>A0A1M5XE91_9BACT</name>
<keyword evidence="1" id="KW-1133">Transmembrane helix</keyword>
<organism evidence="2 3">
    <name type="scientific">Desulfofustis glycolicus DSM 9705</name>
    <dbReference type="NCBI Taxonomy" id="1121409"/>
    <lineage>
        <taxon>Bacteria</taxon>
        <taxon>Pseudomonadati</taxon>
        <taxon>Thermodesulfobacteriota</taxon>
        <taxon>Desulfobulbia</taxon>
        <taxon>Desulfobulbales</taxon>
        <taxon>Desulfocapsaceae</taxon>
        <taxon>Desulfofustis</taxon>
    </lineage>
</organism>
<evidence type="ECO:0000256" key="1">
    <source>
        <dbReference type="SAM" id="Phobius"/>
    </source>
</evidence>
<evidence type="ECO:0000313" key="2">
    <source>
        <dbReference type="EMBL" id="SHH98140.1"/>
    </source>
</evidence>
<proteinExistence type="predicted"/>
<dbReference type="EMBL" id="FQXS01000019">
    <property type="protein sequence ID" value="SHH98140.1"/>
    <property type="molecule type" value="Genomic_DNA"/>
</dbReference>